<dbReference type="Proteomes" id="UP001529338">
    <property type="component" value="Unassembled WGS sequence"/>
</dbReference>
<organism evidence="2 3">
    <name type="scientific">Cellulomonas alba</name>
    <dbReference type="NCBI Taxonomy" id="3053467"/>
    <lineage>
        <taxon>Bacteria</taxon>
        <taxon>Bacillati</taxon>
        <taxon>Actinomycetota</taxon>
        <taxon>Actinomycetes</taxon>
        <taxon>Micrococcales</taxon>
        <taxon>Cellulomonadaceae</taxon>
        <taxon>Cellulomonas</taxon>
    </lineage>
</organism>
<dbReference type="InterPro" id="IPR011991">
    <property type="entry name" value="ArsR-like_HTH"/>
</dbReference>
<dbReference type="InterPro" id="IPR005149">
    <property type="entry name" value="Tscrpt_reg_PadR_N"/>
</dbReference>
<dbReference type="PANTHER" id="PTHR33169:SF13">
    <property type="entry name" value="PADR-FAMILY TRANSCRIPTIONAL REGULATOR"/>
    <property type="match status" value="1"/>
</dbReference>
<dbReference type="CDD" id="cd00090">
    <property type="entry name" value="HTH_ARSR"/>
    <property type="match status" value="1"/>
</dbReference>
<dbReference type="EMBL" id="JAUCGQ010000001">
    <property type="protein sequence ID" value="MDM7853365.1"/>
    <property type="molecule type" value="Genomic_DNA"/>
</dbReference>
<name>A0ABT7SB06_9CELL</name>
<keyword evidence="3" id="KW-1185">Reference proteome</keyword>
<protein>
    <submittedName>
        <fullName evidence="2">Helix-turn-helix transcriptional regulator</fullName>
    </submittedName>
</protein>
<gene>
    <name evidence="2" type="ORF">QRT04_00325</name>
</gene>
<evidence type="ECO:0000259" key="1">
    <source>
        <dbReference type="Pfam" id="PF03551"/>
    </source>
</evidence>
<evidence type="ECO:0000313" key="2">
    <source>
        <dbReference type="EMBL" id="MDM7853365.1"/>
    </source>
</evidence>
<evidence type="ECO:0000313" key="3">
    <source>
        <dbReference type="Proteomes" id="UP001529338"/>
    </source>
</evidence>
<dbReference type="Pfam" id="PF03551">
    <property type="entry name" value="PadR"/>
    <property type="match status" value="1"/>
</dbReference>
<dbReference type="InterPro" id="IPR052509">
    <property type="entry name" value="Metal_resp_DNA-bind_regulator"/>
</dbReference>
<feature type="domain" description="Transcription regulator PadR N-terminal" evidence="1">
    <location>
        <begin position="15"/>
        <end position="82"/>
    </location>
</feature>
<dbReference type="PANTHER" id="PTHR33169">
    <property type="entry name" value="PADR-FAMILY TRANSCRIPTIONAL REGULATOR"/>
    <property type="match status" value="1"/>
</dbReference>
<sequence length="104" mass="11006">MADDLGRWAEPGLLILASLADGEKHGYAITADVAEQVGVRLGPGTLYAALGRLEALGLIEGRPAEGRRRPYRLTAAGATELTAQSRRMHRLATLSLGRLGTVQA</sequence>
<dbReference type="SUPFAM" id="SSF46785">
    <property type="entry name" value="Winged helix' DNA-binding domain"/>
    <property type="match status" value="1"/>
</dbReference>
<reference evidence="2 3" key="1">
    <citation type="submission" date="2023-06" db="EMBL/GenBank/DDBJ databases">
        <title>Cellulomonas sp. MW4 Whole genome sequence.</title>
        <authorList>
            <person name="Park S."/>
        </authorList>
    </citation>
    <scope>NUCLEOTIDE SEQUENCE [LARGE SCALE GENOMIC DNA]</scope>
    <source>
        <strain evidence="2 3">MW4</strain>
    </source>
</reference>
<accession>A0ABT7SB06</accession>
<dbReference type="InterPro" id="IPR036390">
    <property type="entry name" value="WH_DNA-bd_sf"/>
</dbReference>
<dbReference type="InterPro" id="IPR036388">
    <property type="entry name" value="WH-like_DNA-bd_sf"/>
</dbReference>
<dbReference type="RefSeq" id="WP_289452890.1">
    <property type="nucleotide sequence ID" value="NZ_JAUCGQ010000001.1"/>
</dbReference>
<dbReference type="Gene3D" id="1.10.10.10">
    <property type="entry name" value="Winged helix-like DNA-binding domain superfamily/Winged helix DNA-binding domain"/>
    <property type="match status" value="1"/>
</dbReference>
<proteinExistence type="predicted"/>
<comment type="caution">
    <text evidence="2">The sequence shown here is derived from an EMBL/GenBank/DDBJ whole genome shotgun (WGS) entry which is preliminary data.</text>
</comment>